<sequence>MMIENETLLENLNKWFGYQSFRAGQRDSITSVLEGNHTLSVLPTGTGKSLIYQYCGYSLDGLVLVVSPLLSLMDNQVFQLNQSGEKRAAALNSMLSKKERRLVESRIDYYKFLFLSPEMLQSPWLLQKLNTMKIALFVVDEAHCISQWGLDFRPEYLLLGEVREKLGNPLTLALTATAPQLVREEIIHALHLNDRETAIHLSSPNRDNIFYQFLEVDAHEKDSLLVQMMAAYTPPGIIYFSSKKRAEEVCWLLKQATTLRIDTYHADRTSEDRQTIQRQFLNGNLDVICATSAFGMGINKQDIRFVIHYHMPNAIEEYLQEIGRAGRDGEQSIATLLYSQSDAVFKYKMIRETRLTETLVANKYSEVELEAMAFSDSDLAMLQIITAQALSPHSAMQLIEKRIQTRVNNFTAIGKLITRRDCKREGVADYFKYGDTEKPDWCCSSCQVDTAELLLSIKNSYNYSKEEGKSNDNWKEIIKGLFLL</sequence>
<dbReference type="PROSITE" id="PS51194">
    <property type="entry name" value="HELICASE_CTER"/>
    <property type="match status" value="1"/>
</dbReference>
<dbReference type="AlphaFoldDB" id="A0A6G7WK04"/>
<dbReference type="SUPFAM" id="SSF52540">
    <property type="entry name" value="P-loop containing nucleoside triphosphate hydrolases"/>
    <property type="match status" value="1"/>
</dbReference>
<evidence type="ECO:0000313" key="9">
    <source>
        <dbReference type="Proteomes" id="UP000501830"/>
    </source>
</evidence>
<dbReference type="PANTHER" id="PTHR13710">
    <property type="entry name" value="DNA HELICASE RECQ FAMILY MEMBER"/>
    <property type="match status" value="1"/>
</dbReference>
<dbReference type="PROSITE" id="PS51192">
    <property type="entry name" value="HELICASE_ATP_BIND_1"/>
    <property type="match status" value="1"/>
</dbReference>
<dbReference type="GO" id="GO:0005737">
    <property type="term" value="C:cytoplasm"/>
    <property type="evidence" value="ECO:0007669"/>
    <property type="project" value="TreeGrafter"/>
</dbReference>
<dbReference type="GO" id="GO:0009378">
    <property type="term" value="F:four-way junction helicase activity"/>
    <property type="evidence" value="ECO:0007669"/>
    <property type="project" value="TreeGrafter"/>
</dbReference>
<evidence type="ECO:0000256" key="3">
    <source>
        <dbReference type="ARBA" id="ARBA00022806"/>
    </source>
</evidence>
<keyword evidence="1" id="KW-0547">Nucleotide-binding</keyword>
<evidence type="ECO:0000313" key="8">
    <source>
        <dbReference type="EMBL" id="QIK52547.1"/>
    </source>
</evidence>
<keyword evidence="9" id="KW-1185">Reference proteome</keyword>
<organism evidence="8 9">
    <name type="scientific">Jeotgalibaca porci</name>
    <dbReference type="NCBI Taxonomy" id="1868793"/>
    <lineage>
        <taxon>Bacteria</taxon>
        <taxon>Bacillati</taxon>
        <taxon>Bacillota</taxon>
        <taxon>Bacilli</taxon>
        <taxon>Lactobacillales</taxon>
        <taxon>Carnobacteriaceae</taxon>
        <taxon>Jeotgalibaca</taxon>
    </lineage>
</organism>
<dbReference type="RefSeq" id="WP_166063581.1">
    <property type="nucleotide sequence ID" value="NZ_CP049889.1"/>
</dbReference>
<dbReference type="InterPro" id="IPR011545">
    <property type="entry name" value="DEAD/DEAH_box_helicase_dom"/>
</dbReference>
<dbReference type="InterPro" id="IPR001650">
    <property type="entry name" value="Helicase_C-like"/>
</dbReference>
<feature type="domain" description="Helicase ATP-binding" evidence="6">
    <location>
        <begin position="29"/>
        <end position="196"/>
    </location>
</feature>
<dbReference type="InterPro" id="IPR004589">
    <property type="entry name" value="DNA_helicase_ATP-dep_RecQ"/>
</dbReference>
<evidence type="ECO:0000256" key="4">
    <source>
        <dbReference type="ARBA" id="ARBA00022840"/>
    </source>
</evidence>
<dbReference type="GeneID" id="94553832"/>
<keyword evidence="5" id="KW-0238">DNA-binding</keyword>
<dbReference type="GO" id="GO:0043590">
    <property type="term" value="C:bacterial nucleoid"/>
    <property type="evidence" value="ECO:0007669"/>
    <property type="project" value="TreeGrafter"/>
</dbReference>
<dbReference type="GO" id="GO:0016787">
    <property type="term" value="F:hydrolase activity"/>
    <property type="evidence" value="ECO:0007669"/>
    <property type="project" value="UniProtKB-KW"/>
</dbReference>
<dbReference type="GO" id="GO:0003677">
    <property type="term" value="F:DNA binding"/>
    <property type="evidence" value="ECO:0007669"/>
    <property type="project" value="UniProtKB-KW"/>
</dbReference>
<keyword evidence="4" id="KW-0067">ATP-binding</keyword>
<reference evidence="8 9" key="1">
    <citation type="journal article" date="2017" name="Int. J. Syst. Evol. Microbiol.">
        <title>Jeotgalibaca porci sp. nov. and Jeotgalibaca arthritidis sp. nov., isolated from pigs, and emended description of the genus Jeotgalibaca.</title>
        <authorList>
            <person name="Zamora L."/>
            <person name="Perez-Sancho M."/>
            <person name="Dominguez L."/>
            <person name="Fernandez-Garayzabal J.F."/>
            <person name="Vela A.I."/>
        </authorList>
    </citation>
    <scope>NUCLEOTIDE SEQUENCE [LARGE SCALE GENOMIC DNA]</scope>
    <source>
        <strain evidence="8 9">CCUG 69148</strain>
    </source>
</reference>
<evidence type="ECO:0000256" key="1">
    <source>
        <dbReference type="ARBA" id="ARBA00022741"/>
    </source>
</evidence>
<dbReference type="KEGG" id="jpo:G7058_11085"/>
<dbReference type="GO" id="GO:0006310">
    <property type="term" value="P:DNA recombination"/>
    <property type="evidence" value="ECO:0007669"/>
    <property type="project" value="InterPro"/>
</dbReference>
<dbReference type="GO" id="GO:0006281">
    <property type="term" value="P:DNA repair"/>
    <property type="evidence" value="ECO:0007669"/>
    <property type="project" value="TreeGrafter"/>
</dbReference>
<protein>
    <submittedName>
        <fullName evidence="8">ATP-dependent DNA helicase RecQ</fullName>
    </submittedName>
</protein>
<evidence type="ECO:0000256" key="5">
    <source>
        <dbReference type="ARBA" id="ARBA00023125"/>
    </source>
</evidence>
<dbReference type="InterPro" id="IPR002464">
    <property type="entry name" value="DNA/RNA_helicase_DEAH_CS"/>
</dbReference>
<dbReference type="Pfam" id="PF00270">
    <property type="entry name" value="DEAD"/>
    <property type="match status" value="1"/>
</dbReference>
<keyword evidence="2" id="KW-0378">Hydrolase</keyword>
<dbReference type="GO" id="GO:0043138">
    <property type="term" value="F:3'-5' DNA helicase activity"/>
    <property type="evidence" value="ECO:0007669"/>
    <property type="project" value="TreeGrafter"/>
</dbReference>
<dbReference type="PROSITE" id="PS00690">
    <property type="entry name" value="DEAH_ATP_HELICASE"/>
    <property type="match status" value="1"/>
</dbReference>
<keyword evidence="3 8" id="KW-0347">Helicase</keyword>
<dbReference type="SMART" id="SM00490">
    <property type="entry name" value="HELICc"/>
    <property type="match status" value="1"/>
</dbReference>
<feature type="domain" description="Helicase C-terminal" evidence="7">
    <location>
        <begin position="224"/>
        <end position="375"/>
    </location>
</feature>
<dbReference type="Gene3D" id="3.40.50.300">
    <property type="entry name" value="P-loop containing nucleotide triphosphate hydrolases"/>
    <property type="match status" value="2"/>
</dbReference>
<dbReference type="Pfam" id="PF00271">
    <property type="entry name" value="Helicase_C"/>
    <property type="match status" value="1"/>
</dbReference>
<gene>
    <name evidence="8" type="ORF">G7058_11085</name>
</gene>
<accession>A0A6G7WK04</accession>
<dbReference type="Proteomes" id="UP000501830">
    <property type="component" value="Chromosome"/>
</dbReference>
<proteinExistence type="predicted"/>
<dbReference type="InterPro" id="IPR027417">
    <property type="entry name" value="P-loop_NTPase"/>
</dbReference>
<evidence type="ECO:0000259" key="7">
    <source>
        <dbReference type="PROSITE" id="PS51194"/>
    </source>
</evidence>
<evidence type="ECO:0000256" key="2">
    <source>
        <dbReference type="ARBA" id="ARBA00022801"/>
    </source>
</evidence>
<dbReference type="GO" id="GO:0030894">
    <property type="term" value="C:replisome"/>
    <property type="evidence" value="ECO:0007669"/>
    <property type="project" value="TreeGrafter"/>
</dbReference>
<name>A0A6G7WK04_9LACT</name>
<dbReference type="PANTHER" id="PTHR13710:SF84">
    <property type="entry name" value="ATP-DEPENDENT DNA HELICASE RECS-RELATED"/>
    <property type="match status" value="1"/>
</dbReference>
<evidence type="ECO:0000259" key="6">
    <source>
        <dbReference type="PROSITE" id="PS51192"/>
    </source>
</evidence>
<dbReference type="EMBL" id="CP049889">
    <property type="protein sequence ID" value="QIK52547.1"/>
    <property type="molecule type" value="Genomic_DNA"/>
</dbReference>
<dbReference type="InterPro" id="IPR014001">
    <property type="entry name" value="Helicase_ATP-bd"/>
</dbReference>
<dbReference type="CDD" id="cd17920">
    <property type="entry name" value="DEXHc_RecQ"/>
    <property type="match status" value="1"/>
</dbReference>
<dbReference type="SMART" id="SM00487">
    <property type="entry name" value="DEXDc"/>
    <property type="match status" value="1"/>
</dbReference>
<dbReference type="NCBIfam" id="TIGR00614">
    <property type="entry name" value="recQ_fam"/>
    <property type="match status" value="1"/>
</dbReference>
<dbReference type="GO" id="GO:0005524">
    <property type="term" value="F:ATP binding"/>
    <property type="evidence" value="ECO:0007669"/>
    <property type="project" value="UniProtKB-KW"/>
</dbReference>